<evidence type="ECO:0000256" key="2">
    <source>
        <dbReference type="ARBA" id="ARBA00022475"/>
    </source>
</evidence>
<evidence type="ECO:0000313" key="7">
    <source>
        <dbReference type="EMBL" id="MBT9145513.1"/>
    </source>
</evidence>
<dbReference type="Pfam" id="PF02653">
    <property type="entry name" value="BPD_transp_2"/>
    <property type="match status" value="1"/>
</dbReference>
<feature type="transmembrane region" description="Helical" evidence="6">
    <location>
        <begin position="48"/>
        <end position="72"/>
    </location>
</feature>
<organism evidence="7 8">
    <name type="scientific">Psychracetigena formicireducens</name>
    <dbReference type="NCBI Taxonomy" id="2986056"/>
    <lineage>
        <taxon>Bacteria</taxon>
        <taxon>Bacillati</taxon>
        <taxon>Candidatus Lithacetigenota</taxon>
        <taxon>Candidatus Psychracetigena</taxon>
    </lineage>
</organism>
<dbReference type="InterPro" id="IPR001851">
    <property type="entry name" value="ABC_transp_permease"/>
</dbReference>
<feature type="transmembrane region" description="Helical" evidence="6">
    <location>
        <begin position="15"/>
        <end position="36"/>
    </location>
</feature>
<evidence type="ECO:0000256" key="6">
    <source>
        <dbReference type="SAM" id="Phobius"/>
    </source>
</evidence>
<evidence type="ECO:0000313" key="8">
    <source>
        <dbReference type="Proteomes" id="UP000811545"/>
    </source>
</evidence>
<keyword evidence="3 6" id="KW-0812">Transmembrane</keyword>
<feature type="transmembrane region" description="Helical" evidence="6">
    <location>
        <begin position="273"/>
        <end position="291"/>
    </location>
</feature>
<dbReference type="EMBL" id="QLTW01000105">
    <property type="protein sequence ID" value="MBT9145513.1"/>
    <property type="molecule type" value="Genomic_DNA"/>
</dbReference>
<name>A0A9E2F7F3_PSYF1</name>
<feature type="transmembrane region" description="Helical" evidence="6">
    <location>
        <begin position="92"/>
        <end position="111"/>
    </location>
</feature>
<gene>
    <name evidence="7" type="ORF">DDT42_01384</name>
</gene>
<evidence type="ECO:0000256" key="5">
    <source>
        <dbReference type="ARBA" id="ARBA00023136"/>
    </source>
</evidence>
<feature type="transmembrane region" description="Helical" evidence="6">
    <location>
        <begin position="243"/>
        <end position="261"/>
    </location>
</feature>
<keyword evidence="2" id="KW-1003">Cell membrane</keyword>
<feature type="transmembrane region" description="Helical" evidence="6">
    <location>
        <begin position="190"/>
        <end position="213"/>
    </location>
</feature>
<comment type="subcellular location">
    <subcellularLocation>
        <location evidence="1">Cell membrane</location>
        <topology evidence="1">Multi-pass membrane protein</topology>
    </subcellularLocation>
</comment>
<evidence type="ECO:0000256" key="3">
    <source>
        <dbReference type="ARBA" id="ARBA00022692"/>
    </source>
</evidence>
<proteinExistence type="predicted"/>
<protein>
    <recommendedName>
        <fullName evidence="9">ABC transporter permease</fullName>
    </recommendedName>
</protein>
<feature type="transmembrane region" description="Helical" evidence="6">
    <location>
        <begin position="123"/>
        <end position="149"/>
    </location>
</feature>
<accession>A0A9E2F7F3</accession>
<dbReference type="PANTHER" id="PTHR32196">
    <property type="entry name" value="ABC TRANSPORTER PERMEASE PROTEIN YPHD-RELATED-RELATED"/>
    <property type="match status" value="1"/>
</dbReference>
<keyword evidence="4 6" id="KW-1133">Transmembrane helix</keyword>
<feature type="transmembrane region" description="Helical" evidence="6">
    <location>
        <begin position="298"/>
        <end position="317"/>
    </location>
</feature>
<feature type="transmembrane region" description="Helical" evidence="6">
    <location>
        <begin position="329"/>
        <end position="348"/>
    </location>
</feature>
<evidence type="ECO:0000256" key="1">
    <source>
        <dbReference type="ARBA" id="ARBA00004651"/>
    </source>
</evidence>
<dbReference type="PANTHER" id="PTHR32196:SF15">
    <property type="entry name" value="SUGAR ABC TRANSPORTER PERMEASE PROTEIN"/>
    <property type="match status" value="1"/>
</dbReference>
<reference evidence="7 8" key="1">
    <citation type="journal article" date="2021" name="bioRxiv">
        <title>Unique metabolic strategies in Hadean analogues reveal hints for primordial physiology.</title>
        <authorList>
            <person name="Nobu M.K."/>
            <person name="Nakai R."/>
            <person name="Tamazawa S."/>
            <person name="Mori H."/>
            <person name="Toyoda A."/>
            <person name="Ijiri A."/>
            <person name="Suzuki S."/>
            <person name="Kurokawa K."/>
            <person name="Kamagata Y."/>
            <person name="Tamaki H."/>
        </authorList>
    </citation>
    <scope>NUCLEOTIDE SEQUENCE [LARGE SCALE GENOMIC DNA]</scope>
    <source>
        <strain evidence="7">BS525</strain>
    </source>
</reference>
<keyword evidence="5 6" id="KW-0472">Membrane</keyword>
<evidence type="ECO:0008006" key="9">
    <source>
        <dbReference type="Google" id="ProtNLM"/>
    </source>
</evidence>
<dbReference type="GO" id="GO:0022857">
    <property type="term" value="F:transmembrane transporter activity"/>
    <property type="evidence" value="ECO:0007669"/>
    <property type="project" value="InterPro"/>
</dbReference>
<comment type="caution">
    <text evidence="7">The sequence shown here is derived from an EMBL/GenBank/DDBJ whole genome shotgun (WGS) entry which is preliminary data.</text>
</comment>
<dbReference type="GO" id="GO:0005886">
    <property type="term" value="C:plasma membrane"/>
    <property type="evidence" value="ECO:0007669"/>
    <property type="project" value="UniProtKB-SubCell"/>
</dbReference>
<dbReference type="AlphaFoldDB" id="A0A9E2F7F3"/>
<dbReference type="Proteomes" id="UP000811545">
    <property type="component" value="Unassembled WGS sequence"/>
</dbReference>
<sequence length="355" mass="38802">MKRIIEITKDNPIPVLFLIICLFGLWIAELPLPIFINDLIARLTRNTFLVLSLIIPIVVGLGLNFALVTGAMAGQIGAITVIELGIKGLQGFLVACLIAVPLAIIFGYLLGKLFNIAKGREMITGFITGFFANGVYQFIFLFLIGTALIPFKDKTILLPQGWGIRSVVDLFNIQYAIDSILIFRIPVGRYLLSVPLSTFIIIFILCLAINYFLKTKLGQEFKAIGQEPHVSLVYGINVDKNRILATIISIALAAIGQLIFLQNLGTVNTYASHEQVALFSIAALLVGGATVKKATVSNALLGVLLFHSIFIISPQAGQKLFGQPQVGEYFRVFVAYGVIAFSLATHTFQERVAKK</sequence>
<evidence type="ECO:0000256" key="4">
    <source>
        <dbReference type="ARBA" id="ARBA00022989"/>
    </source>
</evidence>